<proteinExistence type="predicted"/>
<dbReference type="PROSITE" id="PS51257">
    <property type="entry name" value="PROKAR_LIPOPROTEIN"/>
    <property type="match status" value="1"/>
</dbReference>
<dbReference type="EMBL" id="CP071869">
    <property type="protein sequence ID" value="QTE21746.1"/>
    <property type="molecule type" value="Genomic_DNA"/>
</dbReference>
<keyword evidence="2" id="KW-1185">Reference proteome</keyword>
<dbReference type="Proteomes" id="UP000663920">
    <property type="component" value="Chromosome"/>
</dbReference>
<gene>
    <name evidence="1" type="ORF">J3359_13070</name>
</gene>
<evidence type="ECO:0008006" key="3">
    <source>
        <dbReference type="Google" id="ProtNLM"/>
    </source>
</evidence>
<reference evidence="1 2" key="1">
    <citation type="submission" date="2021-03" db="EMBL/GenBank/DDBJ databases">
        <title>Complete genome of Polaribacter_sp.SM13.</title>
        <authorList>
            <person name="Jeong S.W."/>
            <person name="Bae J.W."/>
        </authorList>
    </citation>
    <scope>NUCLEOTIDE SEQUENCE [LARGE SCALE GENOMIC DNA]</scope>
    <source>
        <strain evidence="1 2">SM13</strain>
    </source>
</reference>
<sequence>MKYLIFLLLSVFVISCGNKTQGNTDVEKAKPLMRVLKKHQATVNVKPVFLKEVENWQELKEIDSFFVKFREISPNEALSNALELRDLVKSLKDSVTPTLFDTPSFKTRVNILYNECLRLADLTLISAIKATEINKQVDKTIDAFSAVNTKINTILTKKKFEDEIDVKIDYIGLDTTKIDSVSRKTINLRSKEKLLDKDNLEEIYKERQQQL</sequence>
<organism evidence="1 2">
    <name type="scientific">Polaribacter cellanae</name>
    <dbReference type="NCBI Taxonomy" id="2818493"/>
    <lineage>
        <taxon>Bacteria</taxon>
        <taxon>Pseudomonadati</taxon>
        <taxon>Bacteroidota</taxon>
        <taxon>Flavobacteriia</taxon>
        <taxon>Flavobacteriales</taxon>
        <taxon>Flavobacteriaceae</taxon>
    </lineage>
</organism>
<protein>
    <recommendedName>
        <fullName evidence="3">Lipoprotein</fullName>
    </recommendedName>
</protein>
<evidence type="ECO:0000313" key="2">
    <source>
        <dbReference type="Proteomes" id="UP000663920"/>
    </source>
</evidence>
<dbReference type="AlphaFoldDB" id="A0A975CR86"/>
<evidence type="ECO:0000313" key="1">
    <source>
        <dbReference type="EMBL" id="QTE21746.1"/>
    </source>
</evidence>
<dbReference type="RefSeq" id="WP_208077298.1">
    <property type="nucleotide sequence ID" value="NZ_CP071869.1"/>
</dbReference>
<dbReference type="KEGG" id="pcea:J3359_13070"/>
<accession>A0A975CR86</accession>
<name>A0A975CR86_9FLAO</name>